<proteinExistence type="predicted"/>
<dbReference type="Pfam" id="PF10099">
    <property type="entry name" value="RskA_C"/>
    <property type="match status" value="1"/>
</dbReference>
<comment type="caution">
    <text evidence="3">The sequence shown here is derived from an EMBL/GenBank/DDBJ whole genome shotgun (WGS) entry which is preliminary data.</text>
</comment>
<dbReference type="PANTHER" id="PTHR37461">
    <property type="entry name" value="ANTI-SIGMA-K FACTOR RSKA"/>
    <property type="match status" value="1"/>
</dbReference>
<reference evidence="4" key="1">
    <citation type="journal article" date="2019" name="Int. J. Syst. Evol. Microbiol.">
        <title>The Global Catalogue of Microorganisms (GCM) 10K type strain sequencing project: providing services to taxonomists for standard genome sequencing and annotation.</title>
        <authorList>
            <consortium name="The Broad Institute Genomics Platform"/>
            <consortium name="The Broad Institute Genome Sequencing Center for Infectious Disease"/>
            <person name="Wu L."/>
            <person name="Ma J."/>
        </authorList>
    </citation>
    <scope>NUCLEOTIDE SEQUENCE [LARGE SCALE GENOMIC DNA]</scope>
    <source>
        <strain evidence="4">KCTC 52237</strain>
    </source>
</reference>
<name>A0ABV7FBE8_9GAMM</name>
<keyword evidence="1" id="KW-0472">Membrane</keyword>
<keyword evidence="1" id="KW-1133">Transmembrane helix</keyword>
<sequence length="236" mass="25745">MNYLTDERQNALSAEYVLGSLQGPARIRYQRLLMQHPSLRSSLWRWESRLNELGAALPNVQPAPEVWERIQQQLGFVSTGASTDSVSNVLALPPRKPRALQWFAGLATAAAILMAVLLVNLQPVEPLSPGQIAVVQSEKAQALWLIELREDQLVVSATDKFTPLDNQDYELWMVAADGRAPISLGLLPKTGKLSLPRSALFDQLQVAALAVSLEPLGGSPTGQPTTVLYTAELVAM</sequence>
<protein>
    <submittedName>
        <fullName evidence="3">Anti-sigma factor domain-containing protein</fullName>
    </submittedName>
</protein>
<accession>A0ABV7FBE8</accession>
<keyword evidence="1" id="KW-0812">Transmembrane</keyword>
<dbReference type="EMBL" id="JBHRTF010000002">
    <property type="protein sequence ID" value="MFC3114881.1"/>
    <property type="molecule type" value="Genomic_DNA"/>
</dbReference>
<evidence type="ECO:0000313" key="3">
    <source>
        <dbReference type="EMBL" id="MFC3114881.1"/>
    </source>
</evidence>
<feature type="transmembrane region" description="Helical" evidence="1">
    <location>
        <begin position="102"/>
        <end position="121"/>
    </location>
</feature>
<evidence type="ECO:0000256" key="1">
    <source>
        <dbReference type="SAM" id="Phobius"/>
    </source>
</evidence>
<keyword evidence="4" id="KW-1185">Reference proteome</keyword>
<feature type="domain" description="Anti-sigma K factor RskA C-terminal" evidence="2">
    <location>
        <begin position="106"/>
        <end position="225"/>
    </location>
</feature>
<evidence type="ECO:0000313" key="4">
    <source>
        <dbReference type="Proteomes" id="UP001595555"/>
    </source>
</evidence>
<dbReference type="PANTHER" id="PTHR37461:SF1">
    <property type="entry name" value="ANTI-SIGMA-K FACTOR RSKA"/>
    <property type="match status" value="1"/>
</dbReference>
<dbReference type="InterPro" id="IPR051474">
    <property type="entry name" value="Anti-sigma-K/W_factor"/>
</dbReference>
<organism evidence="3 4">
    <name type="scientific">Cellvibrio fontiphilus</name>
    <dbReference type="NCBI Taxonomy" id="1815559"/>
    <lineage>
        <taxon>Bacteria</taxon>
        <taxon>Pseudomonadati</taxon>
        <taxon>Pseudomonadota</taxon>
        <taxon>Gammaproteobacteria</taxon>
        <taxon>Cellvibrionales</taxon>
        <taxon>Cellvibrionaceae</taxon>
        <taxon>Cellvibrio</taxon>
    </lineage>
</organism>
<dbReference type="RefSeq" id="WP_378116621.1">
    <property type="nucleotide sequence ID" value="NZ_JBHRTF010000002.1"/>
</dbReference>
<evidence type="ECO:0000259" key="2">
    <source>
        <dbReference type="Pfam" id="PF10099"/>
    </source>
</evidence>
<dbReference type="Proteomes" id="UP001595555">
    <property type="component" value="Unassembled WGS sequence"/>
</dbReference>
<gene>
    <name evidence="3" type="ORF">ACFODX_04865</name>
</gene>
<dbReference type="InterPro" id="IPR018764">
    <property type="entry name" value="RskA_C"/>
</dbReference>